<feature type="region of interest" description="Disordered" evidence="2">
    <location>
        <begin position="626"/>
        <end position="748"/>
    </location>
</feature>
<feature type="compositionally biased region" description="Acidic residues" evidence="2">
    <location>
        <begin position="669"/>
        <end position="678"/>
    </location>
</feature>
<dbReference type="EMBL" id="KZ084105">
    <property type="protein sequence ID" value="OSD02415.1"/>
    <property type="molecule type" value="Genomic_DNA"/>
</dbReference>
<name>A0A1Y2IMS2_TRAC3</name>
<dbReference type="FunFam" id="3.30.40.10:FF:000728">
    <property type="entry name" value="Unplaced genomic scaffold supercont1.4, whole genome shotgun sequence"/>
    <property type="match status" value="1"/>
</dbReference>
<dbReference type="InterPro" id="IPR001841">
    <property type="entry name" value="Znf_RING"/>
</dbReference>
<keyword evidence="1" id="KW-0863">Zinc-finger</keyword>
<feature type="compositionally biased region" description="Low complexity" evidence="2">
    <location>
        <begin position="484"/>
        <end position="500"/>
    </location>
</feature>
<feature type="compositionally biased region" description="Basic residues" evidence="2">
    <location>
        <begin position="56"/>
        <end position="66"/>
    </location>
</feature>
<feature type="compositionally biased region" description="Polar residues" evidence="2">
    <location>
        <begin position="890"/>
        <end position="902"/>
    </location>
</feature>
<dbReference type="InterPro" id="IPR013083">
    <property type="entry name" value="Znf_RING/FYVE/PHD"/>
</dbReference>
<dbReference type="CDD" id="cd16461">
    <property type="entry name" value="RING-H2_EL5-like"/>
    <property type="match status" value="1"/>
</dbReference>
<dbReference type="SUPFAM" id="SSF57850">
    <property type="entry name" value="RING/U-box"/>
    <property type="match status" value="1"/>
</dbReference>
<feature type="compositionally biased region" description="Polar residues" evidence="2">
    <location>
        <begin position="566"/>
        <end position="577"/>
    </location>
</feature>
<dbReference type="GO" id="GO:0008270">
    <property type="term" value="F:zinc ion binding"/>
    <property type="evidence" value="ECO:0007669"/>
    <property type="project" value="UniProtKB-KW"/>
</dbReference>
<feature type="compositionally biased region" description="Pro residues" evidence="2">
    <location>
        <begin position="454"/>
        <end position="465"/>
    </location>
</feature>
<dbReference type="Pfam" id="PF13639">
    <property type="entry name" value="zf-RING_2"/>
    <property type="match status" value="1"/>
</dbReference>
<sequence length="1074" mass="113274">MGQSASRNTTSPPAISSPPHPHRSQSTTAVPSGASQPPQSDATDSLNSSASPSTKNTRRSSVRRSVRSFLRTRTQSDATTPSSSSSSSPHIVPSFRKRWRSTKRFSKAPASLPDLSEALQEGDRHPPATAAAVDAQVLPATDEPTPSHANASFQAIPTTMASAAIVSANRSDIAAGSSGGAVADGSSSARFDSNEANASVVVPVASAMDAQALHQHREQEIEREINDFLLERPRQDSLFVEGSSQDGRILDTPEPVPTDSVSSSPETDVDGTPEAMQAAPRHFPPPGTLVVVQGVVNTSDNPIAAQANPSNAPAHTSQRSSSVPRSDGQADERHGARRGLSALLPRPSSMLRQRSSTSEPGSASLHETRSSSDVSSSAFDTSASSEMSDNVSDPSLTSNQDQPREENDAQTRPLSPGSIDVLGTLLSVAAAATAASLFSPSLGFQANGDSNASPPAPGIPRPMSPTPTAGLGGGPGFSVVPDVAPDSPTSSPPIATSPSPQREGRERIRNVWESFRERLGLNRSGTTSTGGAPASTTEDPANMRPSEIMLAEMARALNIGLGLTPEGSSPESANASAEGQAPIDGIRAADSTRLARSPPPEDSFERFLINLQADLRVVLSENGVGASAQPLQDASGDNDADDTSASESAQRPDSPVPHHEQEQSSFDSSADDADDEELPPLQDASDSEDEDYDEMNIEDGTSVRTATPMPSGRDLPNRSDQSSPSEGSHPRDTEHEGDTERRPPGIQLWRLYRFQPIHASQIAGHAAATTPSNAPVFPHSPSTSTPSSPSAQADGSRSDSDSLAGPSSPISSSPTDGAESSSSSAPSGTDPNANMVVPVIVVGLQSVEMGQVHGHAQPPHQHHHEPEPTPSFDSRSANASTGSLDEGRRSSSTISADQSGDTTPRGRSWQSRAATALRNLRPGRRNGSSNRQTTEGTGSRTFLIYVIGGYYPPNHHMVTGPDNLDSYEALWELAELLGQVKPQVASWEDIEKSDLQIVKYSELGQYEREGKVASNCTERCLICLDDYHPDDDVRLMRCRHAFHKDCVDKWLQVGRNNCPACRSKGVSTADELVH</sequence>
<feature type="compositionally biased region" description="Low complexity" evidence="2">
    <location>
        <begin position="371"/>
        <end position="388"/>
    </location>
</feature>
<evidence type="ECO:0000313" key="5">
    <source>
        <dbReference type="Proteomes" id="UP000193067"/>
    </source>
</evidence>
<keyword evidence="1" id="KW-0862">Zinc</keyword>
<reference evidence="4 5" key="1">
    <citation type="journal article" date="2015" name="Biotechnol. Biofuels">
        <title>Enhanced degradation of softwood versus hardwood by the white-rot fungus Pycnoporus coccineus.</title>
        <authorList>
            <person name="Couturier M."/>
            <person name="Navarro D."/>
            <person name="Chevret D."/>
            <person name="Henrissat B."/>
            <person name="Piumi F."/>
            <person name="Ruiz-Duenas F.J."/>
            <person name="Martinez A.T."/>
            <person name="Grigoriev I.V."/>
            <person name="Riley R."/>
            <person name="Lipzen A."/>
            <person name="Berrin J.G."/>
            <person name="Master E.R."/>
            <person name="Rosso M.N."/>
        </authorList>
    </citation>
    <scope>NUCLEOTIDE SEQUENCE [LARGE SCALE GENOMIC DNA]</scope>
    <source>
        <strain evidence="4 5">BRFM310</strain>
    </source>
</reference>
<feature type="compositionally biased region" description="Acidic residues" evidence="2">
    <location>
        <begin position="685"/>
        <end position="697"/>
    </location>
</feature>
<feature type="compositionally biased region" description="Polar residues" evidence="2">
    <location>
        <begin position="871"/>
        <end position="883"/>
    </location>
</feature>
<feature type="compositionally biased region" description="Polar residues" evidence="2">
    <location>
        <begin position="389"/>
        <end position="401"/>
    </location>
</feature>
<gene>
    <name evidence="4" type="ORF">PYCCODRAFT_1367403</name>
</gene>
<feature type="compositionally biased region" description="Polar residues" evidence="2">
    <location>
        <begin position="350"/>
        <end position="361"/>
    </location>
</feature>
<feature type="compositionally biased region" description="Basic and acidic residues" evidence="2">
    <location>
        <begin position="728"/>
        <end position="743"/>
    </location>
</feature>
<feature type="region of interest" description="Disordered" evidence="2">
    <location>
        <begin position="1"/>
        <end position="153"/>
    </location>
</feature>
<keyword evidence="5" id="KW-1185">Reference proteome</keyword>
<dbReference type="Gene3D" id="3.30.40.10">
    <property type="entry name" value="Zinc/RING finger domain, C3HC4 (zinc finger)"/>
    <property type="match status" value="1"/>
</dbReference>
<feature type="region of interest" description="Disordered" evidence="2">
    <location>
        <begin position="561"/>
        <end position="602"/>
    </location>
</feature>
<feature type="compositionally biased region" description="Low complexity" evidence="2">
    <location>
        <begin position="524"/>
        <end position="537"/>
    </location>
</feature>
<feature type="compositionally biased region" description="Polar residues" evidence="2">
    <location>
        <begin position="295"/>
        <end position="324"/>
    </location>
</feature>
<dbReference type="STRING" id="1353009.A0A1Y2IMS2"/>
<keyword evidence="1" id="KW-0479">Metal-binding</keyword>
<feature type="compositionally biased region" description="Low complexity" evidence="2">
    <location>
        <begin position="780"/>
        <end position="790"/>
    </location>
</feature>
<dbReference type="Proteomes" id="UP000193067">
    <property type="component" value="Unassembled WGS sequence"/>
</dbReference>
<feature type="compositionally biased region" description="Polar residues" evidence="2">
    <location>
        <begin position="1"/>
        <end position="10"/>
    </location>
</feature>
<feature type="region of interest" description="Disordered" evidence="2">
    <location>
        <begin position="232"/>
        <end position="419"/>
    </location>
</feature>
<feature type="compositionally biased region" description="Basic residues" evidence="2">
    <location>
        <begin position="95"/>
        <end position="106"/>
    </location>
</feature>
<dbReference type="AlphaFoldDB" id="A0A1Y2IMS2"/>
<evidence type="ECO:0000256" key="2">
    <source>
        <dbReference type="SAM" id="MobiDB-lite"/>
    </source>
</evidence>
<feature type="region of interest" description="Disordered" evidence="2">
    <location>
        <begin position="762"/>
        <end position="833"/>
    </location>
</feature>
<feature type="compositionally biased region" description="Polar residues" evidence="2">
    <location>
        <begin position="926"/>
        <end position="937"/>
    </location>
</feature>
<dbReference type="PANTHER" id="PTHR45676">
    <property type="entry name" value="RING-H2 FINGER PROTEIN ATL51-RELATED"/>
    <property type="match status" value="1"/>
</dbReference>
<dbReference type="PROSITE" id="PS50089">
    <property type="entry name" value="ZF_RING_2"/>
    <property type="match status" value="1"/>
</dbReference>
<dbReference type="SMART" id="SM00184">
    <property type="entry name" value="RING"/>
    <property type="match status" value="1"/>
</dbReference>
<organism evidence="4 5">
    <name type="scientific">Trametes coccinea (strain BRFM310)</name>
    <name type="common">Pycnoporus coccineus</name>
    <dbReference type="NCBI Taxonomy" id="1353009"/>
    <lineage>
        <taxon>Eukaryota</taxon>
        <taxon>Fungi</taxon>
        <taxon>Dikarya</taxon>
        <taxon>Basidiomycota</taxon>
        <taxon>Agaricomycotina</taxon>
        <taxon>Agaricomycetes</taxon>
        <taxon>Polyporales</taxon>
        <taxon>Polyporaceae</taxon>
        <taxon>Trametes</taxon>
    </lineage>
</organism>
<feature type="compositionally biased region" description="Low complexity" evidence="2">
    <location>
        <begin position="801"/>
        <end position="830"/>
    </location>
</feature>
<dbReference type="PANTHER" id="PTHR45676:SF41">
    <property type="entry name" value="RING-H2 FINGER PROTEIN ATL66"/>
    <property type="match status" value="1"/>
</dbReference>
<evidence type="ECO:0000259" key="3">
    <source>
        <dbReference type="PROSITE" id="PS50089"/>
    </source>
</evidence>
<feature type="region of interest" description="Disordered" evidence="2">
    <location>
        <begin position="448"/>
        <end position="542"/>
    </location>
</feature>
<proteinExistence type="predicted"/>
<evidence type="ECO:0000256" key="1">
    <source>
        <dbReference type="PROSITE-ProRule" id="PRU00175"/>
    </source>
</evidence>
<accession>A0A1Y2IMS2</accession>
<protein>
    <recommendedName>
        <fullName evidence="3">RING-type domain-containing protein</fullName>
    </recommendedName>
</protein>
<feature type="compositionally biased region" description="Polar residues" evidence="2">
    <location>
        <begin position="25"/>
        <end position="52"/>
    </location>
</feature>
<feature type="compositionally biased region" description="Basic and acidic residues" evidence="2">
    <location>
        <begin position="502"/>
        <end position="520"/>
    </location>
</feature>
<evidence type="ECO:0000313" key="4">
    <source>
        <dbReference type="EMBL" id="OSD02415.1"/>
    </source>
</evidence>
<feature type="domain" description="RING-type" evidence="3">
    <location>
        <begin position="1020"/>
        <end position="1062"/>
    </location>
</feature>
<dbReference type="OrthoDB" id="8062037at2759"/>
<feature type="region of interest" description="Disordered" evidence="2">
    <location>
        <begin position="852"/>
        <end position="937"/>
    </location>
</feature>